<sequence length="388" mass="43486">MKNLYLFLICTSALLLTGCWDSNELDDLAIVTAASLDQAEDDQIELSIQVYNPQVTSTVGAGEGGGGGDSITKIISAVGDNPADALSKLQTKVSRRIFLGQCKVYIFSEEVAKKGVYDHMDMLLRHPFTRERANLFVSEGDAKRILELDAYLERYGGETLRKLAELEIGMEITVKELDEMLTSKINEASLPYVIASAATGEGEGETQASRIFGTAIFKADKMVGKLTEAETRGLLWIRDEIRDYTVTIKMGGGTVSLNPVSARINLRPEIVGGKPKITIEVETEGGILENSSQFDFSNPKEVYALEEKYRERIRERLHSTLTRLKEINADVVGFGESIHRTYPQKWKELEPRWEEIFPEIDVQLDINAHVRRMGNISNRDYLRKDELN</sequence>
<evidence type="ECO:0000256" key="6">
    <source>
        <dbReference type="ARBA" id="ARBA00023139"/>
    </source>
</evidence>
<dbReference type="Pfam" id="PF25198">
    <property type="entry name" value="Spore_GerAC_N"/>
    <property type="match status" value="1"/>
</dbReference>
<dbReference type="InterPro" id="IPR057336">
    <property type="entry name" value="GerAC_N"/>
</dbReference>
<evidence type="ECO:0000313" key="11">
    <source>
        <dbReference type="Proteomes" id="UP001139150"/>
    </source>
</evidence>
<dbReference type="GO" id="GO:0016020">
    <property type="term" value="C:membrane"/>
    <property type="evidence" value="ECO:0007669"/>
    <property type="project" value="UniProtKB-SubCell"/>
</dbReference>
<dbReference type="RefSeq" id="WP_250097462.1">
    <property type="nucleotide sequence ID" value="NZ_JAKRYL010000017.1"/>
</dbReference>
<evidence type="ECO:0000256" key="2">
    <source>
        <dbReference type="ARBA" id="ARBA00007886"/>
    </source>
</evidence>
<keyword evidence="6" id="KW-0564">Palmitate</keyword>
<feature type="domain" description="Spore germination GerAC-like C-terminal" evidence="8">
    <location>
        <begin position="213"/>
        <end position="374"/>
    </location>
</feature>
<dbReference type="Pfam" id="PF05504">
    <property type="entry name" value="Spore_GerAC"/>
    <property type="match status" value="1"/>
</dbReference>
<keyword evidence="3" id="KW-0309">Germination</keyword>
<keyword evidence="4" id="KW-0732">Signal</keyword>
<keyword evidence="11" id="KW-1185">Reference proteome</keyword>
<evidence type="ECO:0000256" key="3">
    <source>
        <dbReference type="ARBA" id="ARBA00022544"/>
    </source>
</evidence>
<evidence type="ECO:0000256" key="5">
    <source>
        <dbReference type="ARBA" id="ARBA00023136"/>
    </source>
</evidence>
<dbReference type="PROSITE" id="PS51257">
    <property type="entry name" value="PROKAR_LIPOPROTEIN"/>
    <property type="match status" value="1"/>
</dbReference>
<dbReference type="InterPro" id="IPR038501">
    <property type="entry name" value="Spore_GerAC_C_sf"/>
</dbReference>
<accession>A0A9X2CUK1</accession>
<comment type="caution">
    <text evidence="10">The sequence shown here is derived from an EMBL/GenBank/DDBJ whole genome shotgun (WGS) entry which is preliminary data.</text>
</comment>
<dbReference type="Gene3D" id="3.30.300.210">
    <property type="entry name" value="Nutrient germinant receptor protein C, domain 3"/>
    <property type="match status" value="1"/>
</dbReference>
<evidence type="ECO:0000259" key="8">
    <source>
        <dbReference type="Pfam" id="PF05504"/>
    </source>
</evidence>
<feature type="domain" description="Spore germination protein N-terminal" evidence="9">
    <location>
        <begin position="21"/>
        <end position="193"/>
    </location>
</feature>
<evidence type="ECO:0000256" key="4">
    <source>
        <dbReference type="ARBA" id="ARBA00022729"/>
    </source>
</evidence>
<keyword evidence="7" id="KW-0449">Lipoprotein</keyword>
<dbReference type="Proteomes" id="UP001139150">
    <property type="component" value="Unassembled WGS sequence"/>
</dbReference>
<dbReference type="PANTHER" id="PTHR35789">
    <property type="entry name" value="SPORE GERMINATION PROTEIN B3"/>
    <property type="match status" value="1"/>
</dbReference>
<dbReference type="NCBIfam" id="TIGR02887">
    <property type="entry name" value="spore_ger_x_C"/>
    <property type="match status" value="1"/>
</dbReference>
<organism evidence="10 11">
    <name type="scientific">Halalkalibacter alkaliphilus</name>
    <dbReference type="NCBI Taxonomy" id="2917993"/>
    <lineage>
        <taxon>Bacteria</taxon>
        <taxon>Bacillati</taxon>
        <taxon>Bacillota</taxon>
        <taxon>Bacilli</taxon>
        <taxon>Bacillales</taxon>
        <taxon>Bacillaceae</taxon>
        <taxon>Halalkalibacter</taxon>
    </lineage>
</organism>
<evidence type="ECO:0000256" key="1">
    <source>
        <dbReference type="ARBA" id="ARBA00004635"/>
    </source>
</evidence>
<name>A0A9X2CUK1_9BACI</name>
<dbReference type="Gene3D" id="6.20.190.10">
    <property type="entry name" value="Nutrient germinant receptor protein C, domain 1"/>
    <property type="match status" value="1"/>
</dbReference>
<evidence type="ECO:0000256" key="7">
    <source>
        <dbReference type="ARBA" id="ARBA00023288"/>
    </source>
</evidence>
<dbReference type="PANTHER" id="PTHR35789:SF1">
    <property type="entry name" value="SPORE GERMINATION PROTEIN B3"/>
    <property type="match status" value="1"/>
</dbReference>
<comment type="similarity">
    <text evidence="2">Belongs to the GerABKC lipoprotein family.</text>
</comment>
<proteinExistence type="inferred from homology"/>
<reference evidence="10" key="1">
    <citation type="submission" date="2022-02" db="EMBL/GenBank/DDBJ databases">
        <title>Halalkalibacter sp. nov. isolated from Lonar Lake, India.</title>
        <authorList>
            <person name="Joshi A."/>
            <person name="Thite S."/>
            <person name="Lodha T."/>
        </authorList>
    </citation>
    <scope>NUCLEOTIDE SEQUENCE</scope>
    <source>
        <strain evidence="10">MEB205</strain>
    </source>
</reference>
<dbReference type="EMBL" id="JAKRYL010000017">
    <property type="protein sequence ID" value="MCL7748571.1"/>
    <property type="molecule type" value="Genomic_DNA"/>
</dbReference>
<evidence type="ECO:0000313" key="10">
    <source>
        <dbReference type="EMBL" id="MCL7748571.1"/>
    </source>
</evidence>
<comment type="subcellular location">
    <subcellularLocation>
        <location evidence="1">Membrane</location>
        <topology evidence="1">Lipid-anchor</topology>
    </subcellularLocation>
</comment>
<dbReference type="AlphaFoldDB" id="A0A9X2CUK1"/>
<evidence type="ECO:0000259" key="9">
    <source>
        <dbReference type="Pfam" id="PF25198"/>
    </source>
</evidence>
<gene>
    <name evidence="10" type="ORF">MF646_15695</name>
</gene>
<dbReference type="InterPro" id="IPR046953">
    <property type="entry name" value="Spore_GerAC-like_C"/>
</dbReference>
<protein>
    <submittedName>
        <fullName evidence="10">Ger(X)C family spore germination protein</fullName>
    </submittedName>
</protein>
<dbReference type="InterPro" id="IPR008844">
    <property type="entry name" value="Spore_GerAC-like"/>
</dbReference>
<keyword evidence="5" id="KW-0472">Membrane</keyword>
<dbReference type="GO" id="GO:0009847">
    <property type="term" value="P:spore germination"/>
    <property type="evidence" value="ECO:0007669"/>
    <property type="project" value="InterPro"/>
</dbReference>